<feature type="compositionally biased region" description="Low complexity" evidence="1">
    <location>
        <begin position="223"/>
        <end position="260"/>
    </location>
</feature>
<evidence type="ECO:0000256" key="2">
    <source>
        <dbReference type="SAM" id="Phobius"/>
    </source>
</evidence>
<dbReference type="Proteomes" id="UP000311382">
    <property type="component" value="Unassembled WGS sequence"/>
</dbReference>
<feature type="compositionally biased region" description="Polar residues" evidence="1">
    <location>
        <begin position="377"/>
        <end position="386"/>
    </location>
</feature>
<dbReference type="OrthoDB" id="2530159at2759"/>
<feature type="region of interest" description="Disordered" evidence="1">
    <location>
        <begin position="108"/>
        <end position="178"/>
    </location>
</feature>
<feature type="transmembrane region" description="Helical" evidence="2">
    <location>
        <begin position="280"/>
        <end position="307"/>
    </location>
</feature>
<feature type="region of interest" description="Disordered" evidence="1">
    <location>
        <begin position="223"/>
        <end position="272"/>
    </location>
</feature>
<reference evidence="3 4" key="1">
    <citation type="submission" date="2019-03" db="EMBL/GenBank/DDBJ databases">
        <title>Rhodosporidium diobovatum UCD-FST 08-225 genome sequencing, assembly, and annotation.</title>
        <authorList>
            <person name="Fakankun I.U."/>
            <person name="Fristensky B."/>
            <person name="Levin D.B."/>
        </authorList>
    </citation>
    <scope>NUCLEOTIDE SEQUENCE [LARGE SCALE GENOMIC DNA]</scope>
    <source>
        <strain evidence="3 4">UCD-FST 08-225</strain>
    </source>
</reference>
<sequence length="923" mass="95414">MADPPLGLTYVAPALDLPSWLSYTSTPTATTLEAYTVATLAPNGAPTLVTGAVEVTRYETILLQLAITVDSAADVRGQDLGTLYTTAGGTAAETVVNEVGGTRRFTLGASESTAGAGSRTAFEPTRTPAASQGAASASRSANPVSTGVAPAGSPSPTVSSRLPPSVSPGPAAASTASREQASLSSALASAAGASSAEAQALSSLSSDLASASSAATTLSSLQSASSASDPARSTSPPTSSAFSPASSRASPSSSSATPSPLVTAADNSGSSSHSLTPSQLAAAIAAPICFFFLVVALLLLCCCCVRLRRHRVAQRRLNEEQGLLDDDGPGGAPGGILWEWVQPRRPSEASGRRSAASIKSAISRVTAGLLGGAAGRSTRSASTPGSSPRDVREKGFAATGGGAREISDEEGGLTPQQYGPAGDADVGDGVGPSTPLLGAESPGPSSPQRPPRSPRRPHGSPRVHYSDFAVPPTLAAAFEDVDLASPRPGADDGEFAPPLHEMQETNNQPLSLPLLPPIPSTDGALRLSTLYDPPVITQLPPSPSSYEPPSRAPDSRDGLAGATDDTDLADNKRDTRLGYLSWRAGSDLEHGSAVSGYGPELTPPQTPDEGNSVHRVGDEDGDSNEGRLLPTTRPSAFRRGFSSELSETGPPDSSLFLNDARWTGARRHSPPPFSSFEPTATSSISYDPPILIRRDPPSNDHQVAARPDARHSTSTADSLSRYDDASSLAPSAFPLDSPLVYPSPRFSVAPSNRSRAGRQRSVESGLSLERIAASFGSLKDGLASGLGFDFDEGARNRRSGGGAARQREFSTESMTDPFQHSYQPYQRRLPTLPSPASTPPRHALHSRSSQSLRRPRSQPSLIFQSIPETSPEQGQAGRGVSYVDPFEFVDASPGRQSGFEHGGGYPGGAKRWTGVSEVGHVGR</sequence>
<feature type="compositionally biased region" description="Polar residues" evidence="1">
    <location>
        <begin position="862"/>
        <end position="873"/>
    </location>
</feature>
<comment type="caution">
    <text evidence="3">The sequence shown here is derived from an EMBL/GenBank/DDBJ whole genome shotgun (WGS) entry which is preliminary data.</text>
</comment>
<keyword evidence="4" id="KW-1185">Reference proteome</keyword>
<proteinExistence type="predicted"/>
<feature type="compositionally biased region" description="Polar residues" evidence="1">
    <location>
        <begin position="811"/>
        <end position="824"/>
    </location>
</feature>
<feature type="compositionally biased region" description="Basic residues" evidence="1">
    <location>
        <begin position="452"/>
        <end position="461"/>
    </location>
</feature>
<evidence type="ECO:0000313" key="3">
    <source>
        <dbReference type="EMBL" id="TNY19150.1"/>
    </source>
</evidence>
<feature type="region of interest" description="Disordered" evidence="1">
    <location>
        <begin position="373"/>
        <end position="765"/>
    </location>
</feature>
<organism evidence="3 4">
    <name type="scientific">Rhodotorula diobovata</name>
    <dbReference type="NCBI Taxonomy" id="5288"/>
    <lineage>
        <taxon>Eukaryota</taxon>
        <taxon>Fungi</taxon>
        <taxon>Dikarya</taxon>
        <taxon>Basidiomycota</taxon>
        <taxon>Pucciniomycotina</taxon>
        <taxon>Microbotryomycetes</taxon>
        <taxon>Sporidiobolales</taxon>
        <taxon>Sporidiobolaceae</taxon>
        <taxon>Rhodotorula</taxon>
    </lineage>
</organism>
<dbReference type="STRING" id="5288.A0A5C5FQS7"/>
<accession>A0A5C5FQS7</accession>
<keyword evidence="2" id="KW-0472">Membrane</keyword>
<gene>
    <name evidence="3" type="ORF">DMC30DRAFT_401194</name>
</gene>
<keyword evidence="2" id="KW-0812">Transmembrane</keyword>
<dbReference type="EMBL" id="SOZI01000106">
    <property type="protein sequence ID" value="TNY19150.1"/>
    <property type="molecule type" value="Genomic_DNA"/>
</dbReference>
<dbReference type="AlphaFoldDB" id="A0A5C5FQS7"/>
<evidence type="ECO:0000313" key="4">
    <source>
        <dbReference type="Proteomes" id="UP000311382"/>
    </source>
</evidence>
<evidence type="ECO:0000256" key="1">
    <source>
        <dbReference type="SAM" id="MobiDB-lite"/>
    </source>
</evidence>
<feature type="compositionally biased region" description="Low complexity" evidence="1">
    <location>
        <begin position="168"/>
        <end position="178"/>
    </location>
</feature>
<feature type="region of interest" description="Disordered" evidence="1">
    <location>
        <begin position="779"/>
        <end position="923"/>
    </location>
</feature>
<feature type="compositionally biased region" description="Low complexity" evidence="1">
    <location>
        <begin position="839"/>
        <end position="861"/>
    </location>
</feature>
<feature type="compositionally biased region" description="Low complexity" evidence="1">
    <location>
        <begin position="129"/>
        <end position="141"/>
    </location>
</feature>
<protein>
    <submittedName>
        <fullName evidence="3">Uncharacterized protein</fullName>
    </submittedName>
</protein>
<name>A0A5C5FQS7_9BASI</name>
<keyword evidence="2" id="KW-1133">Transmembrane helix</keyword>
<feature type="compositionally biased region" description="Polar residues" evidence="1">
    <location>
        <begin position="676"/>
        <end position="685"/>
    </location>
</feature>